<name>A0ABW5PX89_9BACI</name>
<gene>
    <name evidence="1" type="ORF">ACFSUN_04305</name>
</gene>
<dbReference type="Proteomes" id="UP001597451">
    <property type="component" value="Unassembled WGS sequence"/>
</dbReference>
<proteinExistence type="predicted"/>
<evidence type="ECO:0000313" key="1">
    <source>
        <dbReference type="EMBL" id="MFD2628004.1"/>
    </source>
</evidence>
<keyword evidence="2" id="KW-1185">Reference proteome</keyword>
<organism evidence="1 2">
    <name type="scientific">Oceanobacillus kapialis</name>
    <dbReference type="NCBI Taxonomy" id="481353"/>
    <lineage>
        <taxon>Bacteria</taxon>
        <taxon>Bacillati</taxon>
        <taxon>Bacillota</taxon>
        <taxon>Bacilli</taxon>
        <taxon>Bacillales</taxon>
        <taxon>Bacillaceae</taxon>
        <taxon>Oceanobacillus</taxon>
    </lineage>
</organism>
<evidence type="ECO:0000313" key="2">
    <source>
        <dbReference type="Proteomes" id="UP001597451"/>
    </source>
</evidence>
<protein>
    <recommendedName>
        <fullName evidence="3">Helix-turn-helix domain-containing protein</fullName>
    </recommendedName>
</protein>
<sequence length="164" mass="19164">MTALFELRQFPELEIRPKKAIKRDQPRLLSGSEVVTIRKTYDRGDYTMRELAEHYGVAETLIGKIIRGEIYADAGGPINRVNIKHNRNGGYHKSRHVSPEIKTHNQTVNVFRFPILNDFRRFSWRMGQSVKFLFECLSIFHKFFPPLCNIVTDSSVRSREIEIL</sequence>
<reference evidence="2" key="1">
    <citation type="journal article" date="2019" name="Int. J. Syst. Evol. Microbiol.">
        <title>The Global Catalogue of Microorganisms (GCM) 10K type strain sequencing project: providing services to taxonomists for standard genome sequencing and annotation.</title>
        <authorList>
            <consortium name="The Broad Institute Genomics Platform"/>
            <consortium name="The Broad Institute Genome Sequencing Center for Infectious Disease"/>
            <person name="Wu L."/>
            <person name="Ma J."/>
        </authorList>
    </citation>
    <scope>NUCLEOTIDE SEQUENCE [LARGE SCALE GENOMIC DNA]</scope>
    <source>
        <strain evidence="2">TISTR 1858</strain>
    </source>
</reference>
<accession>A0ABW5PX89</accession>
<dbReference type="EMBL" id="JBHUMX010000009">
    <property type="protein sequence ID" value="MFD2628004.1"/>
    <property type="molecule type" value="Genomic_DNA"/>
</dbReference>
<evidence type="ECO:0008006" key="3">
    <source>
        <dbReference type="Google" id="ProtNLM"/>
    </source>
</evidence>
<dbReference type="RefSeq" id="WP_379560687.1">
    <property type="nucleotide sequence ID" value="NZ_JBHUMX010000009.1"/>
</dbReference>
<comment type="caution">
    <text evidence="1">The sequence shown here is derived from an EMBL/GenBank/DDBJ whole genome shotgun (WGS) entry which is preliminary data.</text>
</comment>